<comment type="domain">
    <text evidence="8">The N-terminal region contains the highly conserved SGGXDS motif, predicted to be a P-loop motif involved in ATP binding.</text>
</comment>
<dbReference type="Gene3D" id="3.40.50.620">
    <property type="entry name" value="HUPs"/>
    <property type="match status" value="1"/>
</dbReference>
<dbReference type="SUPFAM" id="SSF56037">
    <property type="entry name" value="PheT/TilS domain"/>
    <property type="match status" value="1"/>
</dbReference>
<comment type="catalytic activity">
    <reaction evidence="7 8">
        <text>cytidine(34) in tRNA(Ile2) + L-lysine + ATP = lysidine(34) in tRNA(Ile2) + AMP + diphosphate + H(+)</text>
        <dbReference type="Rhea" id="RHEA:43744"/>
        <dbReference type="Rhea" id="RHEA-COMP:10625"/>
        <dbReference type="Rhea" id="RHEA-COMP:10670"/>
        <dbReference type="ChEBI" id="CHEBI:15378"/>
        <dbReference type="ChEBI" id="CHEBI:30616"/>
        <dbReference type="ChEBI" id="CHEBI:32551"/>
        <dbReference type="ChEBI" id="CHEBI:33019"/>
        <dbReference type="ChEBI" id="CHEBI:82748"/>
        <dbReference type="ChEBI" id="CHEBI:83665"/>
        <dbReference type="ChEBI" id="CHEBI:456215"/>
        <dbReference type="EC" id="6.3.4.19"/>
    </reaction>
</comment>
<dbReference type="InterPro" id="IPR012094">
    <property type="entry name" value="tRNA_Ile_lys_synt"/>
</dbReference>
<dbReference type="SUPFAM" id="SSF52402">
    <property type="entry name" value="Adenine nucleotide alpha hydrolases-like"/>
    <property type="match status" value="1"/>
</dbReference>
<gene>
    <name evidence="8 10" type="primary">tilS</name>
    <name evidence="10" type="ORF">QLH52_08415</name>
</gene>
<dbReference type="PANTHER" id="PTHR43033:SF1">
    <property type="entry name" value="TRNA(ILE)-LYSIDINE SYNTHASE-RELATED"/>
    <property type="match status" value="1"/>
</dbReference>
<evidence type="ECO:0000256" key="6">
    <source>
        <dbReference type="ARBA" id="ARBA00022840"/>
    </source>
</evidence>
<dbReference type="RefSeq" id="WP_319961219.1">
    <property type="nucleotide sequence ID" value="NZ_JAXARY010000006.1"/>
</dbReference>
<keyword evidence="3 8" id="KW-0436">Ligase</keyword>
<dbReference type="InterPro" id="IPR014729">
    <property type="entry name" value="Rossmann-like_a/b/a_fold"/>
</dbReference>
<dbReference type="InterPro" id="IPR015262">
    <property type="entry name" value="tRNA_Ile_lys_synt_subst-bd"/>
</dbReference>
<keyword evidence="6 8" id="KW-0067">ATP-binding</keyword>
<dbReference type="Pfam" id="PF11734">
    <property type="entry name" value="TilS_C"/>
    <property type="match status" value="1"/>
</dbReference>
<dbReference type="NCBIfam" id="TIGR02432">
    <property type="entry name" value="lysidine_TilS_N"/>
    <property type="match status" value="1"/>
</dbReference>
<comment type="similarity">
    <text evidence="8">Belongs to the tRNA(Ile)-lysidine synthase family.</text>
</comment>
<feature type="domain" description="Lysidine-tRNA(Ile) synthetase C-terminal" evidence="9">
    <location>
        <begin position="363"/>
        <end position="436"/>
    </location>
</feature>
<name>A0ABU4UEM0_9GAMM</name>
<evidence type="ECO:0000256" key="1">
    <source>
        <dbReference type="ARBA" id="ARBA00004496"/>
    </source>
</evidence>
<dbReference type="NCBIfam" id="TIGR02433">
    <property type="entry name" value="lysidine_TilS_C"/>
    <property type="match status" value="1"/>
</dbReference>
<evidence type="ECO:0000313" key="10">
    <source>
        <dbReference type="EMBL" id="MDX8127300.1"/>
    </source>
</evidence>
<dbReference type="HAMAP" id="MF_01161">
    <property type="entry name" value="tRNA_Ile_lys_synt"/>
    <property type="match status" value="1"/>
</dbReference>
<dbReference type="Pfam" id="PF01171">
    <property type="entry name" value="ATP_bind_3"/>
    <property type="match status" value="1"/>
</dbReference>
<dbReference type="EC" id="6.3.4.19" evidence="8"/>
<keyword evidence="4 8" id="KW-0819">tRNA processing</keyword>
<dbReference type="CDD" id="cd01992">
    <property type="entry name" value="TilS_N"/>
    <property type="match status" value="1"/>
</dbReference>
<dbReference type="SUPFAM" id="SSF82829">
    <property type="entry name" value="MesJ substrate recognition domain-like"/>
    <property type="match status" value="1"/>
</dbReference>
<comment type="function">
    <text evidence="8">Ligates lysine onto the cytidine present at position 34 of the AUA codon-specific tRNA(Ile) that contains the anticodon CAU, in an ATP-dependent manner. Cytidine is converted to lysidine, thus changing the amino acid specificity of the tRNA from methionine to isoleucine.</text>
</comment>
<dbReference type="PANTHER" id="PTHR43033">
    <property type="entry name" value="TRNA(ILE)-LYSIDINE SYNTHASE-RELATED"/>
    <property type="match status" value="1"/>
</dbReference>
<organism evidence="10 11">
    <name type="scientific">Methylomonas defluvii</name>
    <dbReference type="NCBI Taxonomy" id="3045149"/>
    <lineage>
        <taxon>Bacteria</taxon>
        <taxon>Pseudomonadati</taxon>
        <taxon>Pseudomonadota</taxon>
        <taxon>Gammaproteobacteria</taxon>
        <taxon>Methylococcales</taxon>
        <taxon>Methylococcaceae</taxon>
        <taxon>Methylomonas</taxon>
    </lineage>
</organism>
<keyword evidence="11" id="KW-1185">Reference proteome</keyword>
<dbReference type="InterPro" id="IPR012795">
    <property type="entry name" value="tRNA_Ile_lys_synt_N"/>
</dbReference>
<comment type="subcellular location">
    <subcellularLocation>
        <location evidence="1 8">Cytoplasm</location>
    </subcellularLocation>
</comment>
<evidence type="ECO:0000259" key="9">
    <source>
        <dbReference type="SMART" id="SM00977"/>
    </source>
</evidence>
<dbReference type="Pfam" id="PF09179">
    <property type="entry name" value="TilS"/>
    <property type="match status" value="1"/>
</dbReference>
<dbReference type="Proteomes" id="UP001284537">
    <property type="component" value="Unassembled WGS sequence"/>
</dbReference>
<evidence type="ECO:0000256" key="5">
    <source>
        <dbReference type="ARBA" id="ARBA00022741"/>
    </source>
</evidence>
<accession>A0ABU4UEM0</accession>
<dbReference type="GO" id="GO:0032267">
    <property type="term" value="F:tRNA(Ile)-lysidine synthase activity"/>
    <property type="evidence" value="ECO:0007669"/>
    <property type="project" value="UniProtKB-EC"/>
</dbReference>
<comment type="caution">
    <text evidence="10">The sequence shown here is derived from an EMBL/GenBank/DDBJ whole genome shotgun (WGS) entry which is preliminary data.</text>
</comment>
<proteinExistence type="inferred from homology"/>
<dbReference type="InterPro" id="IPR011063">
    <property type="entry name" value="TilS/TtcA_N"/>
</dbReference>
<evidence type="ECO:0000256" key="3">
    <source>
        <dbReference type="ARBA" id="ARBA00022598"/>
    </source>
</evidence>
<keyword evidence="5 8" id="KW-0547">Nucleotide-binding</keyword>
<evidence type="ECO:0000256" key="2">
    <source>
        <dbReference type="ARBA" id="ARBA00022490"/>
    </source>
</evidence>
<protein>
    <recommendedName>
        <fullName evidence="8">tRNA(Ile)-lysidine synthase</fullName>
        <ecNumber evidence="8">6.3.4.19</ecNumber>
    </recommendedName>
    <alternativeName>
        <fullName evidence="8">tRNA(Ile)-2-lysyl-cytidine synthase</fullName>
    </alternativeName>
    <alternativeName>
        <fullName evidence="8">tRNA(Ile)-lysidine synthetase</fullName>
    </alternativeName>
</protein>
<evidence type="ECO:0000256" key="4">
    <source>
        <dbReference type="ARBA" id="ARBA00022694"/>
    </source>
</evidence>
<reference evidence="10 11" key="1">
    <citation type="submission" date="2023-11" db="EMBL/GenBank/DDBJ databases">
        <authorList>
            <person name="Ouyang M.-Y."/>
        </authorList>
    </citation>
    <scope>NUCLEOTIDE SEQUENCE [LARGE SCALE GENOMIC DNA]</scope>
    <source>
        <strain evidence="10 11">OY6</strain>
    </source>
</reference>
<feature type="binding site" evidence="8">
    <location>
        <begin position="25"/>
        <end position="30"/>
    </location>
    <ligand>
        <name>ATP</name>
        <dbReference type="ChEBI" id="CHEBI:30616"/>
    </ligand>
</feature>
<evidence type="ECO:0000256" key="8">
    <source>
        <dbReference type="HAMAP-Rule" id="MF_01161"/>
    </source>
</evidence>
<dbReference type="InterPro" id="IPR012796">
    <property type="entry name" value="Lysidine-tRNA-synth_C"/>
</dbReference>
<dbReference type="SMART" id="SM00977">
    <property type="entry name" value="TilS_C"/>
    <property type="match status" value="1"/>
</dbReference>
<evidence type="ECO:0000313" key="11">
    <source>
        <dbReference type="Proteomes" id="UP001284537"/>
    </source>
</evidence>
<evidence type="ECO:0000256" key="7">
    <source>
        <dbReference type="ARBA" id="ARBA00048539"/>
    </source>
</evidence>
<sequence length="443" mass="49128">MPDLNSQVIAALLPAAYRKVFVAYSGGLDSTVLLDLCVGLPSLTGKIIAVYVDHGLQAESAGWGEHCRRQAERLGVDFQLLTVDARANNGESPEAAAREARYRALQELLAVDDIILLAQHREDQMETMLLQLFRGAGVSGLAGMPITSAFGKGQLLRPLLNVAKVEIQRYAQTQGLQWVEDPSNQSSDFGRNYLRNDILPLLKQRWPALDKTVARSAGHCGDAARMIDVWAEQILQAVVDPTDGSFNIADLSALTAMQLNCLLRHWLGRKGLKPPSQAVLQTLVEQLIGGRADALPQINIQGHSIRKYRQKLYCIPLQRLQKETQAKPWNQEQERITLGNGYVLTRSTASAGLSKNLWNSAIVTVEPRRGGETFKMPGRAGHHCLKKLYQEAGVPPWEREIRPLIYLNGRLAAVAGLWIAEWAWLSATDACYQLDWRALESMQ</sequence>
<dbReference type="EMBL" id="JAXARY010000006">
    <property type="protein sequence ID" value="MDX8127300.1"/>
    <property type="molecule type" value="Genomic_DNA"/>
</dbReference>
<keyword evidence="2 8" id="KW-0963">Cytoplasm</keyword>
<dbReference type="Gene3D" id="1.20.59.20">
    <property type="match status" value="1"/>
</dbReference>